<protein>
    <submittedName>
        <fullName evidence="3">Uncharacterized protein</fullName>
    </submittedName>
</protein>
<feature type="transmembrane region" description="Helical" evidence="2">
    <location>
        <begin position="229"/>
        <end position="248"/>
    </location>
</feature>
<keyword evidence="4" id="KW-1185">Reference proteome</keyword>
<keyword evidence="2" id="KW-1133">Transmembrane helix</keyword>
<gene>
    <name evidence="3" type="ORF">Daesc_001944</name>
</gene>
<reference evidence="3 4" key="1">
    <citation type="journal article" date="2024" name="Front Chem Biol">
        <title>Unveiling the potential of Daldinia eschscholtzii MFLUCC 19-0629 through bioactivity and bioinformatics studies for enhanced sustainable agriculture production.</title>
        <authorList>
            <person name="Brooks S."/>
            <person name="Weaver J.A."/>
            <person name="Klomchit A."/>
            <person name="Alharthi S.A."/>
            <person name="Onlamun T."/>
            <person name="Nurani R."/>
            <person name="Vong T.K."/>
            <person name="Alberti F."/>
            <person name="Greco C."/>
        </authorList>
    </citation>
    <scope>NUCLEOTIDE SEQUENCE [LARGE SCALE GENOMIC DNA]</scope>
    <source>
        <strain evidence="3">MFLUCC 19-0629</strain>
    </source>
</reference>
<feature type="transmembrane region" description="Helical" evidence="2">
    <location>
        <begin position="62"/>
        <end position="88"/>
    </location>
</feature>
<dbReference type="EMBL" id="JBANMG010000002">
    <property type="protein sequence ID" value="KAK6956665.1"/>
    <property type="molecule type" value="Genomic_DNA"/>
</dbReference>
<dbReference type="PANTHER" id="PTHR28297:SF1">
    <property type="entry name" value="FUNGAL PROTEIN"/>
    <property type="match status" value="1"/>
</dbReference>
<keyword evidence="2" id="KW-0472">Membrane</keyword>
<keyword evidence="2" id="KW-0812">Transmembrane</keyword>
<feature type="region of interest" description="Disordered" evidence="1">
    <location>
        <begin position="1"/>
        <end position="51"/>
    </location>
</feature>
<accession>A0AAX6MVM7</accession>
<evidence type="ECO:0000256" key="1">
    <source>
        <dbReference type="SAM" id="MobiDB-lite"/>
    </source>
</evidence>
<dbReference type="Proteomes" id="UP001369815">
    <property type="component" value="Unassembled WGS sequence"/>
</dbReference>
<evidence type="ECO:0000313" key="4">
    <source>
        <dbReference type="Proteomes" id="UP001369815"/>
    </source>
</evidence>
<feature type="transmembrane region" description="Helical" evidence="2">
    <location>
        <begin position="186"/>
        <end position="209"/>
    </location>
</feature>
<comment type="caution">
    <text evidence="3">The sequence shown here is derived from an EMBL/GenBank/DDBJ whole genome shotgun (WGS) entry which is preliminary data.</text>
</comment>
<proteinExistence type="predicted"/>
<dbReference type="AlphaFoldDB" id="A0AAX6MVM7"/>
<feature type="compositionally biased region" description="Low complexity" evidence="1">
    <location>
        <begin position="10"/>
        <end position="43"/>
    </location>
</feature>
<dbReference type="InterPro" id="IPR018852">
    <property type="entry name" value="DUF2456"/>
</dbReference>
<evidence type="ECO:0000313" key="3">
    <source>
        <dbReference type="EMBL" id="KAK6956665.1"/>
    </source>
</evidence>
<evidence type="ECO:0000256" key="2">
    <source>
        <dbReference type="SAM" id="Phobius"/>
    </source>
</evidence>
<sequence>MPWATNPLFTPAAEPPVDVEAAAATAATDSNSDSDSSPPQDVTESTDDGFKEPTEKFTAHQIFYIFILDGIGAMILSGGINFAIAYAMYATQDIVTRPIRLFLFPNTLAGDAAVTVILQCLITWHIELFLVNRDLRKGGVHPIGFIPEPKSRFLRWFMFLDRPKETHEVRSIVHWLSFLRSQILRALLIAVAFFPVIWGPSIGFLVLAGKWKGDDWYYDKVWAPQVFKLIQGGVLGLLTTPPMVMFWLTRCGWALKNNEEYYGER</sequence>
<organism evidence="3 4">
    <name type="scientific">Daldinia eschscholtzii</name>
    <dbReference type="NCBI Taxonomy" id="292717"/>
    <lineage>
        <taxon>Eukaryota</taxon>
        <taxon>Fungi</taxon>
        <taxon>Dikarya</taxon>
        <taxon>Ascomycota</taxon>
        <taxon>Pezizomycotina</taxon>
        <taxon>Sordariomycetes</taxon>
        <taxon>Xylariomycetidae</taxon>
        <taxon>Xylariales</taxon>
        <taxon>Hypoxylaceae</taxon>
        <taxon>Daldinia</taxon>
    </lineage>
</organism>
<dbReference type="PANTHER" id="PTHR28297">
    <property type="entry name" value="FUNGAL PROTEIN"/>
    <property type="match status" value="1"/>
</dbReference>
<dbReference type="Pfam" id="PF10445">
    <property type="entry name" value="DUF2456"/>
    <property type="match status" value="1"/>
</dbReference>
<name>A0AAX6MVM7_9PEZI</name>